<accession>A0A512PJN4</accession>
<evidence type="ECO:0000313" key="1">
    <source>
        <dbReference type="EMBL" id="GEP71372.1"/>
    </source>
</evidence>
<sequence length="112" mass="12679">MKFRKSILLGVAAITVSLGGVETSIQAKNLPSFASSYWYKARTVHVRHAVYASQINPKTWSVRQCKVLKSGTRIRIYNSANLGWVVKSSNLHHSSGYTWVVKGHYNTKWIKK</sequence>
<dbReference type="AlphaFoldDB" id="A0A512PJN4"/>
<proteinExistence type="predicted"/>
<protein>
    <submittedName>
        <fullName evidence="1">Uncharacterized protein</fullName>
    </submittedName>
</protein>
<organism evidence="1 2">
    <name type="scientific">Lentilactobacillus rapi</name>
    <dbReference type="NCBI Taxonomy" id="481723"/>
    <lineage>
        <taxon>Bacteria</taxon>
        <taxon>Bacillati</taxon>
        <taxon>Bacillota</taxon>
        <taxon>Bacilli</taxon>
        <taxon>Lactobacillales</taxon>
        <taxon>Lactobacillaceae</taxon>
        <taxon>Lentilactobacillus</taxon>
    </lineage>
</organism>
<dbReference type="Proteomes" id="UP000321569">
    <property type="component" value="Unassembled WGS sequence"/>
</dbReference>
<name>A0A512PJN4_9LACO</name>
<gene>
    <name evidence="1" type="ORF">LRA02_02400</name>
</gene>
<reference evidence="1 2" key="1">
    <citation type="submission" date="2019-07" db="EMBL/GenBank/DDBJ databases">
        <title>Whole genome shotgun sequence of Lactobacillus rapi NBRC 109618.</title>
        <authorList>
            <person name="Hosoyama A."/>
            <person name="Uohara A."/>
            <person name="Ohji S."/>
            <person name="Ichikawa N."/>
        </authorList>
    </citation>
    <scope>NUCLEOTIDE SEQUENCE [LARGE SCALE GENOMIC DNA]</scope>
    <source>
        <strain evidence="1 2">NBRC 109618</strain>
    </source>
</reference>
<dbReference type="EMBL" id="BKAM01000001">
    <property type="protein sequence ID" value="GEP71372.1"/>
    <property type="molecule type" value="Genomic_DNA"/>
</dbReference>
<comment type="caution">
    <text evidence="1">The sequence shown here is derived from an EMBL/GenBank/DDBJ whole genome shotgun (WGS) entry which is preliminary data.</text>
</comment>
<evidence type="ECO:0000313" key="2">
    <source>
        <dbReference type="Proteomes" id="UP000321569"/>
    </source>
</evidence>